<dbReference type="GO" id="GO:0016878">
    <property type="term" value="F:acid-thiol ligase activity"/>
    <property type="evidence" value="ECO:0007669"/>
    <property type="project" value="UniProtKB-ARBA"/>
</dbReference>
<evidence type="ECO:0000259" key="7">
    <source>
        <dbReference type="Pfam" id="PF13193"/>
    </source>
</evidence>
<feature type="domain" description="AMP-binding enzyme C-terminal" evidence="7">
    <location>
        <begin position="468"/>
        <end position="546"/>
    </location>
</feature>
<keyword evidence="2" id="KW-0808">Transferase</keyword>
<dbReference type="Pfam" id="PF08100">
    <property type="entry name" value="Dimerisation"/>
    <property type="match status" value="1"/>
</dbReference>
<dbReference type="Pfam" id="PF13193">
    <property type="entry name" value="AMP-binding_C"/>
    <property type="match status" value="1"/>
</dbReference>
<dbReference type="Gene3D" id="3.40.50.150">
    <property type="entry name" value="Vaccinia Virus protein VP39"/>
    <property type="match status" value="1"/>
</dbReference>
<dbReference type="GO" id="GO:0008171">
    <property type="term" value="F:O-methyltransferase activity"/>
    <property type="evidence" value="ECO:0007669"/>
    <property type="project" value="InterPro"/>
</dbReference>
<feature type="domain" description="O-methyltransferase C-terminal" evidence="5">
    <location>
        <begin position="692"/>
        <end position="883"/>
    </location>
</feature>
<dbReference type="InterPro" id="IPR000873">
    <property type="entry name" value="AMP-dep_synth/lig_dom"/>
</dbReference>
<keyword evidence="1" id="KW-0489">Methyltransferase</keyword>
<dbReference type="InterPro" id="IPR025110">
    <property type="entry name" value="AMP-bd_C"/>
</dbReference>
<sequence length="905" mass="97004">MNGALLARAAVDSHPGHPEFIDLVPRALRQQWREQGLYQGLDLFSSFYRLAMQQPQALAVADAHYCLNYQQLLARALSLAKVLQQQGVVAGDVVAVNLANGWQACALDLAVAALGAVVLPFPIGRKKHESRSLLQRSGAKALVCARWVGESDYGAMIDELGAQLPALRIRILQGPCLEGWLDLEQLWGGPQLAYEAGWIDADGPARLIASSGSESEPKLVAYSHNGLLGGQAAYLDSLSQSGAPVRALFCVPLASPFGSLATSCVMAAQGGALVTLPRFDPDEVLRAVVRYQVTHLYAGPNMVDLLLASPLLQQKPWSKGALALEAIISGGSALSAETARGVKRLLGCSLIQSYGSADGVACHTALDDPASVLVSSVGKPDPRVVSVRIMDEQQQALALGEVGEIWALGPMTPLCYYGAPELNQSARAAGGWVKTGDKGRLDAEGRLQVVGRKSDVILRKGVKVNAGELEMLLHEHPQVLDVAVVAVPQASGEGWVQACVVLRDPREGLSLEAVNHFLQHQIGLERFKWPDAISVHRAFPLAPSGKVDKATLRDELSSTNMNVSASCVTLSAAPILDLLTGVERAGVLRAAIELKVFDGLAEHPASAATLARQLGTSERGMRILLSALAGLGLLHIGDNGCYGLNDLSRRYLLSQSQQYVGGLAHVYSADLMWETFRDFKSAVIAGKSTLAQNIEADDHPYWQEFAAGIESTSRTTARRLVKLLDDWTARQTPLRILDVACGNGIYGFTFAQQYPQAQVTGLDWPSVASVTEGFARQFGVAERARVIGGDIFSVQIPGQYELVIMSQILHHFDPERCRQLIARARGVLAPGGKLLISDFMTTGFDPALDPLPRLFAAQMLGLTDCGDTYAVSFIQSLLLEQGFTEVTAQPLKGLPIHCLLASSPT</sequence>
<dbReference type="Gene3D" id="1.10.10.10">
    <property type="entry name" value="Winged helix-like DNA-binding domain superfamily/Winged helix DNA-binding domain"/>
    <property type="match status" value="1"/>
</dbReference>
<proteinExistence type="predicted"/>
<accession>Q84HG5</accession>
<keyword evidence="3" id="KW-0949">S-adenosyl-L-methionine</keyword>
<name>Q84HG5_PSEFL</name>
<dbReference type="SUPFAM" id="SSF53335">
    <property type="entry name" value="S-adenosyl-L-methionine-dependent methyltransferases"/>
    <property type="match status" value="1"/>
</dbReference>
<reference evidence="8" key="2">
    <citation type="journal article" date="2004" name="Mol. Microbiol.">
        <title>The Pseudomonas siderophore quinolobactin is synthesized from xanthurenic acid, an intermediate of the kynurenine pathway.</title>
        <authorList>
            <person name="Matthijs S."/>
            <person name="Baysse C."/>
            <person name="Koedam N."/>
            <person name="Tehrani K.A."/>
            <person name="Verheyden L."/>
            <person name="Budzikiewicz H."/>
            <person name="Schaefer M."/>
            <person name="Hoorelbeke B."/>
            <person name="Meyer J.-M."/>
            <person name="De Greve H."/>
            <person name="Cornelis P."/>
        </authorList>
    </citation>
    <scope>NUCLEOTIDE SEQUENCE</scope>
    <source>
        <strain evidence="8">ATCC 17400</strain>
    </source>
</reference>
<dbReference type="SUPFAM" id="SSF56801">
    <property type="entry name" value="Acetyl-CoA synthetase-like"/>
    <property type="match status" value="1"/>
</dbReference>
<dbReference type="InterPro" id="IPR020845">
    <property type="entry name" value="AMP-binding_CS"/>
</dbReference>
<dbReference type="Gene3D" id="3.30.300.30">
    <property type="match status" value="1"/>
</dbReference>
<dbReference type="InterPro" id="IPR001077">
    <property type="entry name" value="COMT_C"/>
</dbReference>
<evidence type="ECO:0000256" key="1">
    <source>
        <dbReference type="ARBA" id="ARBA00022603"/>
    </source>
</evidence>
<dbReference type="Pfam" id="PF00501">
    <property type="entry name" value="AMP-binding"/>
    <property type="match status" value="1"/>
</dbReference>
<evidence type="ECO:0000259" key="4">
    <source>
        <dbReference type="Pfam" id="PF00501"/>
    </source>
</evidence>
<dbReference type="AlphaFoldDB" id="Q84HG5"/>
<dbReference type="GO" id="GO:0046983">
    <property type="term" value="F:protein dimerization activity"/>
    <property type="evidence" value="ECO:0007669"/>
    <property type="project" value="InterPro"/>
</dbReference>
<dbReference type="InterPro" id="IPR050237">
    <property type="entry name" value="ATP-dep_AMP-bd_enzyme"/>
</dbReference>
<dbReference type="PROSITE" id="PS00455">
    <property type="entry name" value="AMP_BINDING"/>
    <property type="match status" value="1"/>
</dbReference>
<dbReference type="EMBL" id="AY271621">
    <property type="protein sequence ID" value="AAL65279.1"/>
    <property type="molecule type" value="Genomic_DNA"/>
</dbReference>
<organism evidence="8">
    <name type="scientific">Pseudomonas fluorescens</name>
    <dbReference type="NCBI Taxonomy" id="294"/>
    <lineage>
        <taxon>Bacteria</taxon>
        <taxon>Pseudomonadati</taxon>
        <taxon>Pseudomonadota</taxon>
        <taxon>Gammaproteobacteria</taxon>
        <taxon>Pseudomonadales</taxon>
        <taxon>Pseudomonadaceae</taxon>
        <taxon>Pseudomonas</taxon>
    </lineage>
</organism>
<evidence type="ECO:0000259" key="5">
    <source>
        <dbReference type="Pfam" id="PF00891"/>
    </source>
</evidence>
<reference evidence="8" key="1">
    <citation type="submission" date="2003-04" db="EMBL/GenBank/DDBJ databases">
        <authorList>
            <person name="Matthijs S.L.C."/>
        </authorList>
    </citation>
    <scope>NUCLEOTIDE SEQUENCE</scope>
    <source>
        <strain evidence="8">ATCC 17400</strain>
    </source>
</reference>
<dbReference type="Gene3D" id="3.40.50.12780">
    <property type="entry name" value="N-terminal domain of ligase-like"/>
    <property type="match status" value="1"/>
</dbReference>
<dbReference type="PROSITE" id="PS51683">
    <property type="entry name" value="SAM_OMT_II"/>
    <property type="match status" value="1"/>
</dbReference>
<evidence type="ECO:0000259" key="6">
    <source>
        <dbReference type="Pfam" id="PF08100"/>
    </source>
</evidence>
<evidence type="ECO:0000256" key="2">
    <source>
        <dbReference type="ARBA" id="ARBA00022679"/>
    </source>
</evidence>
<dbReference type="InterPro" id="IPR036388">
    <property type="entry name" value="WH-like_DNA-bd_sf"/>
</dbReference>
<dbReference type="SUPFAM" id="SSF46785">
    <property type="entry name" value="Winged helix' DNA-binding domain"/>
    <property type="match status" value="1"/>
</dbReference>
<dbReference type="InterPro" id="IPR029063">
    <property type="entry name" value="SAM-dependent_MTases_sf"/>
</dbReference>
<dbReference type="InterPro" id="IPR042099">
    <property type="entry name" value="ANL_N_sf"/>
</dbReference>
<evidence type="ECO:0000256" key="3">
    <source>
        <dbReference type="ARBA" id="ARBA00022691"/>
    </source>
</evidence>
<gene>
    <name evidence="8" type="primary">qbsL</name>
</gene>
<feature type="domain" description="AMP-dependent synthetase/ligase" evidence="4">
    <location>
        <begin position="50"/>
        <end position="417"/>
    </location>
</feature>
<dbReference type="InterPro" id="IPR045851">
    <property type="entry name" value="AMP-bd_C_sf"/>
</dbReference>
<evidence type="ECO:0000313" key="8">
    <source>
        <dbReference type="EMBL" id="AAL65279.1"/>
    </source>
</evidence>
<dbReference type="PANTHER" id="PTHR43767:SF1">
    <property type="entry name" value="NONRIBOSOMAL PEPTIDE SYNTHASE PES1 (EUROFUNG)-RELATED"/>
    <property type="match status" value="1"/>
</dbReference>
<dbReference type="PANTHER" id="PTHR43767">
    <property type="entry name" value="LONG-CHAIN-FATTY-ACID--COA LIGASE"/>
    <property type="match status" value="1"/>
</dbReference>
<dbReference type="Pfam" id="PF00891">
    <property type="entry name" value="Methyltransf_2"/>
    <property type="match status" value="1"/>
</dbReference>
<dbReference type="CDD" id="cd02440">
    <property type="entry name" value="AdoMet_MTases"/>
    <property type="match status" value="1"/>
</dbReference>
<dbReference type="InterPro" id="IPR036390">
    <property type="entry name" value="WH_DNA-bd_sf"/>
</dbReference>
<feature type="domain" description="O-methyltransferase dimerisation" evidence="6">
    <location>
        <begin position="577"/>
        <end position="652"/>
    </location>
</feature>
<dbReference type="InterPro" id="IPR012967">
    <property type="entry name" value="COMT_dimerisation"/>
</dbReference>
<protein>
    <submittedName>
        <fullName evidence="8">QbsL</fullName>
    </submittedName>
</protein>
<dbReference type="InterPro" id="IPR016461">
    <property type="entry name" value="COMT-like"/>
</dbReference>
<dbReference type="GO" id="GO:0032259">
    <property type="term" value="P:methylation"/>
    <property type="evidence" value="ECO:0007669"/>
    <property type="project" value="UniProtKB-KW"/>
</dbReference>